<dbReference type="InterPro" id="IPR013083">
    <property type="entry name" value="Znf_RING/FYVE/PHD"/>
</dbReference>
<name>A0ABC8JQW4_ERUVS</name>
<protein>
    <recommendedName>
        <fullName evidence="5">E3 ubiquitin-protein ligase Sina-like RING finger domain-containing protein</fullName>
    </recommendedName>
</protein>
<comment type="caution">
    <text evidence="6">The sequence shown here is derived from an EMBL/GenBank/DDBJ whole genome shotgun (WGS) entry which is preliminary data.</text>
</comment>
<dbReference type="Pfam" id="PF21362">
    <property type="entry name" value="Sina_RING"/>
    <property type="match status" value="1"/>
</dbReference>
<sequence>MEGFSGDSEDDIPFALLTNRTSQKRQRSPTERTATLLDLDVTDCPICYHPLTIPIFQCDNGHIVCSTCCEKLSQKCATCSLPTLSRNRAMERVLELLKARCPNPGCSEIVSCSETSAHVTHCAFTQRTCPFSSCDFTCSFKDLYEHSVTKHRIASPYVPNPGRSFPLSMFKCRTPMHVALIPYKRMIIKERTTEREGEGEIVVVEWFDMPDGRIFYACCIGPGTVKFSYQLKLSLDSGDDLVFNSNLQRVSEVSNEPPSARFLLVPSWYSYLSICTPPMDIDVGPVDPSVLYEQELHVSSAVWEAQCWSYFHLDIGRPEKSEESFPLALLWKGKGSRSKTDLSEYRRELDDLDPSKIACMREFEEAASGISMERLSPIEREVMESVKDTFSSNLTFGGWQEVAVNSSYGKRRRRNDQTPTMNNGGGGGSLLESLLLQKDT</sequence>
<dbReference type="InterPro" id="IPR049548">
    <property type="entry name" value="Sina-like_RING"/>
</dbReference>
<feature type="domain" description="E3 ubiquitin-protein ligase Sina-like RING finger" evidence="5">
    <location>
        <begin position="44"/>
        <end position="79"/>
    </location>
</feature>
<accession>A0ABC8JQW4</accession>
<dbReference type="PANTHER" id="PTHR46632">
    <property type="entry name" value="E3 UBIQUITIN-PROTEIN LIGASE SINA-LIKE 4"/>
    <property type="match status" value="1"/>
</dbReference>
<evidence type="ECO:0000313" key="7">
    <source>
        <dbReference type="Proteomes" id="UP001642260"/>
    </source>
</evidence>
<evidence type="ECO:0000256" key="1">
    <source>
        <dbReference type="ARBA" id="ARBA00022723"/>
    </source>
</evidence>
<evidence type="ECO:0000256" key="4">
    <source>
        <dbReference type="SAM" id="MobiDB-lite"/>
    </source>
</evidence>
<feature type="compositionally biased region" description="Low complexity" evidence="4">
    <location>
        <begin position="430"/>
        <end position="440"/>
    </location>
</feature>
<dbReference type="SUPFAM" id="SSF49599">
    <property type="entry name" value="TRAF domain-like"/>
    <property type="match status" value="1"/>
</dbReference>
<gene>
    <name evidence="6" type="ORF">ERUC_LOCUS13642</name>
</gene>
<keyword evidence="3" id="KW-0862">Zinc</keyword>
<proteinExistence type="predicted"/>
<evidence type="ECO:0000256" key="2">
    <source>
        <dbReference type="ARBA" id="ARBA00022771"/>
    </source>
</evidence>
<keyword evidence="1" id="KW-0479">Metal-binding</keyword>
<keyword evidence="7" id="KW-1185">Reference proteome</keyword>
<reference evidence="6 7" key="1">
    <citation type="submission" date="2022-03" db="EMBL/GenBank/DDBJ databases">
        <authorList>
            <person name="Macdonald S."/>
            <person name="Ahmed S."/>
            <person name="Newling K."/>
        </authorList>
    </citation>
    <scope>NUCLEOTIDE SEQUENCE [LARGE SCALE GENOMIC DNA]</scope>
</reference>
<dbReference type="InterPro" id="IPR044286">
    <property type="entry name" value="SINL_plant"/>
</dbReference>
<dbReference type="EMBL" id="CAKOAT010128487">
    <property type="protein sequence ID" value="CAH8335787.1"/>
    <property type="molecule type" value="Genomic_DNA"/>
</dbReference>
<evidence type="ECO:0000256" key="3">
    <source>
        <dbReference type="ARBA" id="ARBA00022833"/>
    </source>
</evidence>
<dbReference type="PANTHER" id="PTHR46632:SF23">
    <property type="entry name" value="RING-TYPE E3 UBIQUITIN TRANSFERASE"/>
    <property type="match status" value="1"/>
</dbReference>
<keyword evidence="2" id="KW-0863">Zinc-finger</keyword>
<evidence type="ECO:0000313" key="6">
    <source>
        <dbReference type="EMBL" id="CAH8335787.1"/>
    </source>
</evidence>
<dbReference type="AlphaFoldDB" id="A0ABC8JQW4"/>
<organism evidence="6 7">
    <name type="scientific">Eruca vesicaria subsp. sativa</name>
    <name type="common">Garden rocket</name>
    <name type="synonym">Eruca sativa</name>
    <dbReference type="NCBI Taxonomy" id="29727"/>
    <lineage>
        <taxon>Eukaryota</taxon>
        <taxon>Viridiplantae</taxon>
        <taxon>Streptophyta</taxon>
        <taxon>Embryophyta</taxon>
        <taxon>Tracheophyta</taxon>
        <taxon>Spermatophyta</taxon>
        <taxon>Magnoliopsida</taxon>
        <taxon>eudicotyledons</taxon>
        <taxon>Gunneridae</taxon>
        <taxon>Pentapetalae</taxon>
        <taxon>rosids</taxon>
        <taxon>malvids</taxon>
        <taxon>Brassicales</taxon>
        <taxon>Brassicaceae</taxon>
        <taxon>Brassiceae</taxon>
        <taxon>Eruca</taxon>
    </lineage>
</organism>
<evidence type="ECO:0000259" key="5">
    <source>
        <dbReference type="Pfam" id="PF21362"/>
    </source>
</evidence>
<feature type="region of interest" description="Disordered" evidence="4">
    <location>
        <begin position="407"/>
        <end position="440"/>
    </location>
</feature>
<dbReference type="Gene3D" id="3.30.40.10">
    <property type="entry name" value="Zinc/RING finger domain, C3HC4 (zinc finger)"/>
    <property type="match status" value="1"/>
</dbReference>
<dbReference type="GO" id="GO:0008270">
    <property type="term" value="F:zinc ion binding"/>
    <property type="evidence" value="ECO:0007669"/>
    <property type="project" value="UniProtKB-KW"/>
</dbReference>
<dbReference type="CDD" id="cd16571">
    <property type="entry name" value="RING-HC_SIAHs"/>
    <property type="match status" value="1"/>
</dbReference>
<dbReference type="Proteomes" id="UP001642260">
    <property type="component" value="Unassembled WGS sequence"/>
</dbReference>